<dbReference type="RefSeq" id="WP_090274230.1">
    <property type="nucleotide sequence ID" value="NZ_LT629748.1"/>
</dbReference>
<dbReference type="Proteomes" id="UP000243426">
    <property type="component" value="Chromosome I"/>
</dbReference>
<accession>A0A1H1UZX6</accession>
<dbReference type="PANTHER" id="PTHR42655">
    <property type="entry name" value="GLYCOGEN PHOSPHORYLASE"/>
    <property type="match status" value="1"/>
</dbReference>
<evidence type="ECO:0000313" key="2">
    <source>
        <dbReference type="Proteomes" id="UP000243426"/>
    </source>
</evidence>
<sequence length="186" mass="22248">MLRQALAQNDDARLISRKQQMKATLFQLVADQTGKLFDPRVLTIVWARPFAAYKSADLLLHDLYRFCRLIQQTDQPVQIIWAGKPFPFDKFAIDMINRLIRLSYKSERFAVLTGYEIHLSRLLNSAAQDRADYLHWMNIIEHQVRPLYYQQHEHWLMLVKQGMGEMLPRFDSDRMADEYYRMMYDQ</sequence>
<dbReference type="InterPro" id="IPR052182">
    <property type="entry name" value="Glycogen/Maltodextrin_Phosph"/>
</dbReference>
<reference evidence="2" key="1">
    <citation type="submission" date="2016-10" db="EMBL/GenBank/DDBJ databases">
        <authorList>
            <person name="Varghese N."/>
            <person name="Submissions S."/>
        </authorList>
    </citation>
    <scope>NUCLEOTIDE SEQUENCE [LARGE SCALE GENOMIC DNA]</scope>
    <source>
        <strain evidence="2">2SM5</strain>
    </source>
</reference>
<protein>
    <submittedName>
        <fullName evidence="1">Uncharacterized protein</fullName>
    </submittedName>
</protein>
<evidence type="ECO:0000313" key="1">
    <source>
        <dbReference type="EMBL" id="SDS78077.1"/>
    </source>
</evidence>
<dbReference type="PANTHER" id="PTHR42655:SF1">
    <property type="entry name" value="GLYCOGEN PHOSPHORYLASE"/>
    <property type="match status" value="1"/>
</dbReference>
<dbReference type="Gene3D" id="3.40.50.2000">
    <property type="entry name" value="Glycogen Phosphorylase B"/>
    <property type="match status" value="1"/>
</dbReference>
<dbReference type="SUPFAM" id="SSF53756">
    <property type="entry name" value="UDP-Glycosyltransferase/glycogen phosphorylase"/>
    <property type="match status" value="1"/>
</dbReference>
<dbReference type="STRING" id="797277.SAMN05216198_2761"/>
<name>A0A1H1UZX6_9GAMM</name>
<proteinExistence type="predicted"/>
<gene>
    <name evidence="1" type="ORF">SAMN05216198_2761</name>
</gene>
<organism evidence="1 2">
    <name type="scientific">Halopseudomonas litoralis</name>
    <dbReference type="NCBI Taxonomy" id="797277"/>
    <lineage>
        <taxon>Bacteria</taxon>
        <taxon>Pseudomonadati</taxon>
        <taxon>Pseudomonadota</taxon>
        <taxon>Gammaproteobacteria</taxon>
        <taxon>Pseudomonadales</taxon>
        <taxon>Pseudomonadaceae</taxon>
        <taxon>Halopseudomonas</taxon>
    </lineage>
</organism>
<dbReference type="EMBL" id="LT629748">
    <property type="protein sequence ID" value="SDS78077.1"/>
    <property type="molecule type" value="Genomic_DNA"/>
</dbReference>
<keyword evidence="2" id="KW-1185">Reference proteome</keyword>
<dbReference type="OrthoDB" id="7229284at2"/>
<dbReference type="AlphaFoldDB" id="A0A1H1UZX6"/>